<keyword evidence="1" id="KW-0560">Oxidoreductase</keyword>
<dbReference type="AlphaFoldDB" id="A0A6N7IXE6"/>
<dbReference type="InterPro" id="IPR051691">
    <property type="entry name" value="Metab_Enz_Cyan_OpOx_G3PDH"/>
</dbReference>
<dbReference type="InterPro" id="IPR036188">
    <property type="entry name" value="FAD/NAD-bd_sf"/>
</dbReference>
<evidence type="ECO:0000313" key="4">
    <source>
        <dbReference type="Proteomes" id="UP000460257"/>
    </source>
</evidence>
<dbReference type="Proteomes" id="UP000460257">
    <property type="component" value="Unassembled WGS sequence"/>
</dbReference>
<proteinExistence type="predicted"/>
<evidence type="ECO:0000259" key="2">
    <source>
        <dbReference type="Pfam" id="PF07992"/>
    </source>
</evidence>
<evidence type="ECO:0000256" key="1">
    <source>
        <dbReference type="ARBA" id="ARBA00023002"/>
    </source>
</evidence>
<dbReference type="Pfam" id="PF07992">
    <property type="entry name" value="Pyr_redox_2"/>
    <property type="match status" value="1"/>
</dbReference>
<dbReference type="PANTHER" id="PTHR42949">
    <property type="entry name" value="ANAEROBIC GLYCEROL-3-PHOSPHATE DEHYDROGENASE SUBUNIT B"/>
    <property type="match status" value="1"/>
</dbReference>
<name>A0A6N7IXE6_9FIRM</name>
<dbReference type="InterPro" id="IPR023753">
    <property type="entry name" value="FAD/NAD-binding_dom"/>
</dbReference>
<gene>
    <name evidence="3" type="ORF">FRC54_03240</name>
</gene>
<organism evidence="3 4">
    <name type="scientific">Candidatus Weimeria bifida</name>
    <dbReference type="NCBI Taxonomy" id="2599074"/>
    <lineage>
        <taxon>Bacteria</taxon>
        <taxon>Bacillati</taxon>
        <taxon>Bacillota</taxon>
        <taxon>Clostridia</taxon>
        <taxon>Lachnospirales</taxon>
        <taxon>Lachnospiraceae</taxon>
        <taxon>Candidatus Weimeria</taxon>
    </lineage>
</organism>
<keyword evidence="4" id="KW-1185">Reference proteome</keyword>
<comment type="caution">
    <text evidence="3">The sequence shown here is derived from an EMBL/GenBank/DDBJ whole genome shotgun (WGS) entry which is preliminary data.</text>
</comment>
<protein>
    <submittedName>
        <fullName evidence="3">FAD-binding protein</fullName>
    </submittedName>
</protein>
<feature type="domain" description="FAD/NAD(P)-binding" evidence="2">
    <location>
        <begin position="4"/>
        <end position="314"/>
    </location>
</feature>
<dbReference type="EMBL" id="VOGC01000002">
    <property type="protein sequence ID" value="MQN00995.1"/>
    <property type="molecule type" value="Genomic_DNA"/>
</dbReference>
<dbReference type="Gene3D" id="3.50.50.60">
    <property type="entry name" value="FAD/NAD(P)-binding domain"/>
    <property type="match status" value="2"/>
</dbReference>
<dbReference type="PRINTS" id="PR00411">
    <property type="entry name" value="PNDRDTASEI"/>
</dbReference>
<evidence type="ECO:0000313" key="3">
    <source>
        <dbReference type="EMBL" id="MQN00995.1"/>
    </source>
</evidence>
<dbReference type="SUPFAM" id="SSF51905">
    <property type="entry name" value="FAD/NAD(P)-binding domain"/>
    <property type="match status" value="1"/>
</dbReference>
<dbReference type="PRINTS" id="PR00368">
    <property type="entry name" value="FADPNR"/>
</dbReference>
<accession>A0A6N7IXE6</accession>
<reference evidence="3" key="1">
    <citation type="journal article" date="2020" name="Appl. Environ. Microbiol.">
        <title>Medium-Chain Fatty Acid Synthesis by 'Candidatus Weimeria bifida' gen. nov., sp. nov., and 'Candidatus Pseudoramibacter fermentans' sp. nov.</title>
        <authorList>
            <person name="Scarborough M.J."/>
            <person name="Myers K.S."/>
            <person name="Donohue T.J."/>
            <person name="Noguera D.R."/>
        </authorList>
    </citation>
    <scope>NUCLEOTIDE SEQUENCE</scope>
    <source>
        <strain evidence="3">LCO1.1</strain>
    </source>
</reference>
<sequence length="378" mass="39710">MIHKDVLVIGAGPSGLSAAIEAGKAGADTLLVDLNLKAGGQLFKQIHKFFGSSAHHSGTRGYEIGSLLLKQARDAGVEIWLQSTVIGIFPGGKVGIERGLDNGEKDLVTLKAKTIIIATGASENAIRFKGWTTPGVMGAGAAQTMVNVNHVRPGENIVMIGSGNVGLIVSYQLMQAGCNVVALLEAAPKVGGYSVHAAKIRRAGVPIYTSRTIIEALAGEDGSVCGCVTAAVDDHFQPVPGTEETLKCDVITLATGMKPTMDLVKLAGCALKFHGPLGGYVPIHDERLETSVKGVFVAGDSTGVEEANTALDEGKIAGISAAEELGYISHEDADAMRSEIWSRLDSLRLGPFGERRMKEKKAMMEEYSETVKVPAAFQ</sequence>
<dbReference type="GO" id="GO:0016491">
    <property type="term" value="F:oxidoreductase activity"/>
    <property type="evidence" value="ECO:0007669"/>
    <property type="project" value="UniProtKB-KW"/>
</dbReference>
<dbReference type="PANTHER" id="PTHR42949:SF3">
    <property type="entry name" value="ANAEROBIC GLYCEROL-3-PHOSPHATE DEHYDROGENASE SUBUNIT B"/>
    <property type="match status" value="1"/>
</dbReference>